<feature type="transmembrane region" description="Helical" evidence="5">
    <location>
        <begin position="251"/>
        <end position="269"/>
    </location>
</feature>
<evidence type="ECO:0000256" key="2">
    <source>
        <dbReference type="ARBA" id="ARBA00022692"/>
    </source>
</evidence>
<dbReference type="WBParaSite" id="MBELARI_LOCUS20444">
    <property type="protein sequence ID" value="MBELARI_LOCUS20444"/>
    <property type="gene ID" value="MBELARI_LOCUS20444"/>
</dbReference>
<accession>A0AAF3F1R4</accession>
<dbReference type="Proteomes" id="UP000887575">
    <property type="component" value="Unassembled WGS sequence"/>
</dbReference>
<dbReference type="GO" id="GO:0004888">
    <property type="term" value="F:transmembrane signaling receptor activity"/>
    <property type="evidence" value="ECO:0007669"/>
    <property type="project" value="InterPro"/>
</dbReference>
<evidence type="ECO:0000313" key="7">
    <source>
        <dbReference type="Proteomes" id="UP000887575"/>
    </source>
</evidence>
<dbReference type="InterPro" id="IPR036719">
    <property type="entry name" value="Neuro-gated_channel_TM_sf"/>
</dbReference>
<sequence>MFWLAVFLLYNVEAFNHASKLLEGYEKRVTPWEINNETLFVNFSTPLMRIVEVKNQGEVITMLIDIELEWFDKRLTFDPAKYGNRSFLYLPICDVTTPPYSVLGNVARSYFETKNDFIRISPNGKIFLRDSYQADVLCQTNNTENFPYDIQFCGVYLINYMVNLTEMQYIGKMSEAAVLRGNYELWMTNYTIMSASNRNLTYTPEIRFYMTFERRTVYYTLVIIFPSFLVTTLTITGILFPQKHENASDPINIGLCALLALSVMLTVVADNLPKTEGFAGLSSYIVLCLTTCIMSVVCGFILDWIYVACGQKKKPEGEDEKEREVRKKSCCTTKRTVNIISLFLFLAFQALLIVVTLAFRSLAEEQKSYSIVADLPELGAYDILHATKDDLESLGFI</sequence>
<organism evidence="7 8">
    <name type="scientific">Mesorhabditis belari</name>
    <dbReference type="NCBI Taxonomy" id="2138241"/>
    <lineage>
        <taxon>Eukaryota</taxon>
        <taxon>Metazoa</taxon>
        <taxon>Ecdysozoa</taxon>
        <taxon>Nematoda</taxon>
        <taxon>Chromadorea</taxon>
        <taxon>Rhabditida</taxon>
        <taxon>Rhabditina</taxon>
        <taxon>Rhabditomorpha</taxon>
        <taxon>Rhabditoidea</taxon>
        <taxon>Rhabditidae</taxon>
        <taxon>Mesorhabditinae</taxon>
        <taxon>Mesorhabditis</taxon>
    </lineage>
</organism>
<dbReference type="GO" id="GO:0016020">
    <property type="term" value="C:membrane"/>
    <property type="evidence" value="ECO:0007669"/>
    <property type="project" value="UniProtKB-SubCell"/>
</dbReference>
<keyword evidence="3 5" id="KW-1133">Transmembrane helix</keyword>
<dbReference type="AlphaFoldDB" id="A0AAF3F1R4"/>
<dbReference type="Gene3D" id="2.70.170.10">
    <property type="entry name" value="Neurotransmitter-gated ion-channel ligand-binding domain"/>
    <property type="match status" value="1"/>
</dbReference>
<dbReference type="PANTHER" id="PTHR18945">
    <property type="entry name" value="NEUROTRANSMITTER GATED ION CHANNEL"/>
    <property type="match status" value="1"/>
</dbReference>
<dbReference type="Pfam" id="PF02931">
    <property type="entry name" value="Neur_chan_LBD"/>
    <property type="match status" value="1"/>
</dbReference>
<dbReference type="InterPro" id="IPR006201">
    <property type="entry name" value="Neur_channel"/>
</dbReference>
<dbReference type="InterPro" id="IPR038050">
    <property type="entry name" value="Neuro_actylchol_rec"/>
</dbReference>
<feature type="transmembrane region" description="Helical" evidence="5">
    <location>
        <begin position="336"/>
        <end position="359"/>
    </location>
</feature>
<dbReference type="GO" id="GO:0005230">
    <property type="term" value="F:extracellular ligand-gated monoatomic ion channel activity"/>
    <property type="evidence" value="ECO:0007669"/>
    <property type="project" value="InterPro"/>
</dbReference>
<evidence type="ECO:0000259" key="6">
    <source>
        <dbReference type="Pfam" id="PF02931"/>
    </source>
</evidence>
<feature type="domain" description="Neurotransmitter-gated ion-channel ligand-binding" evidence="6">
    <location>
        <begin position="19"/>
        <end position="215"/>
    </location>
</feature>
<evidence type="ECO:0000256" key="1">
    <source>
        <dbReference type="ARBA" id="ARBA00004141"/>
    </source>
</evidence>
<evidence type="ECO:0000256" key="3">
    <source>
        <dbReference type="ARBA" id="ARBA00022989"/>
    </source>
</evidence>
<protein>
    <recommendedName>
        <fullName evidence="6">Neurotransmitter-gated ion-channel ligand-binding domain-containing protein</fullName>
    </recommendedName>
</protein>
<feature type="transmembrane region" description="Helical" evidence="5">
    <location>
        <begin position="217"/>
        <end position="239"/>
    </location>
</feature>
<dbReference type="Gene3D" id="1.20.58.390">
    <property type="entry name" value="Neurotransmitter-gated ion-channel transmembrane domain"/>
    <property type="match status" value="1"/>
</dbReference>
<comment type="subcellular location">
    <subcellularLocation>
        <location evidence="1">Membrane</location>
        <topology evidence="1">Multi-pass membrane protein</topology>
    </subcellularLocation>
</comment>
<feature type="transmembrane region" description="Helical" evidence="5">
    <location>
        <begin position="281"/>
        <end position="306"/>
    </location>
</feature>
<keyword evidence="2 5" id="KW-0812">Transmembrane</keyword>
<evidence type="ECO:0000256" key="5">
    <source>
        <dbReference type="SAM" id="Phobius"/>
    </source>
</evidence>
<dbReference type="SUPFAM" id="SSF63712">
    <property type="entry name" value="Nicotinic receptor ligand binding domain-like"/>
    <property type="match status" value="1"/>
</dbReference>
<evidence type="ECO:0000256" key="4">
    <source>
        <dbReference type="ARBA" id="ARBA00023136"/>
    </source>
</evidence>
<keyword evidence="7" id="KW-1185">Reference proteome</keyword>
<evidence type="ECO:0000313" key="8">
    <source>
        <dbReference type="WBParaSite" id="MBELARI_LOCUS20444"/>
    </source>
</evidence>
<reference evidence="8" key="1">
    <citation type="submission" date="2024-02" db="UniProtKB">
        <authorList>
            <consortium name="WormBaseParasite"/>
        </authorList>
    </citation>
    <scope>IDENTIFICATION</scope>
</reference>
<dbReference type="InterPro" id="IPR006202">
    <property type="entry name" value="Neur_chan_lig-bd"/>
</dbReference>
<dbReference type="SUPFAM" id="SSF90112">
    <property type="entry name" value="Neurotransmitter-gated ion-channel transmembrane pore"/>
    <property type="match status" value="1"/>
</dbReference>
<proteinExistence type="predicted"/>
<keyword evidence="4 5" id="KW-0472">Membrane</keyword>
<name>A0AAF3F1R4_9BILA</name>
<dbReference type="InterPro" id="IPR036734">
    <property type="entry name" value="Neur_chan_lig-bd_sf"/>
</dbReference>